<evidence type="ECO:0000313" key="2">
    <source>
        <dbReference type="EMBL" id="MBC5686392.1"/>
    </source>
</evidence>
<evidence type="ECO:0000259" key="1">
    <source>
        <dbReference type="Pfam" id="PF09012"/>
    </source>
</evidence>
<name>A0ABR7GG25_9FIRM</name>
<dbReference type="Proteomes" id="UP000643810">
    <property type="component" value="Unassembled WGS sequence"/>
</dbReference>
<reference evidence="2 3" key="1">
    <citation type="submission" date="2020-08" db="EMBL/GenBank/DDBJ databases">
        <title>Genome public.</title>
        <authorList>
            <person name="Liu C."/>
            <person name="Sun Q."/>
        </authorList>
    </citation>
    <scope>NUCLEOTIDE SEQUENCE [LARGE SCALE GENOMIC DNA]</scope>
    <source>
        <strain evidence="2 3">NSJ-9</strain>
    </source>
</reference>
<evidence type="ECO:0000313" key="3">
    <source>
        <dbReference type="Proteomes" id="UP000643810"/>
    </source>
</evidence>
<organism evidence="2 3">
    <name type="scientific">Roseburia lenta</name>
    <dbReference type="NCBI Taxonomy" id="2763061"/>
    <lineage>
        <taxon>Bacteria</taxon>
        <taxon>Bacillati</taxon>
        <taxon>Bacillota</taxon>
        <taxon>Clostridia</taxon>
        <taxon>Lachnospirales</taxon>
        <taxon>Lachnospiraceae</taxon>
        <taxon>Roseburia</taxon>
    </lineage>
</organism>
<accession>A0ABR7GG25</accession>
<feature type="domain" description="Transcriptional regulator HTH-type FeoC" evidence="1">
    <location>
        <begin position="36"/>
        <end position="89"/>
    </location>
</feature>
<proteinExistence type="predicted"/>
<dbReference type="RefSeq" id="WP_118534931.1">
    <property type="nucleotide sequence ID" value="NZ_JACOPG010000002.1"/>
</dbReference>
<dbReference type="InterPro" id="IPR015102">
    <property type="entry name" value="Tscrpt_reg_HTH_FeoC"/>
</dbReference>
<gene>
    <name evidence="2" type="ORF">H8R94_07205</name>
</gene>
<keyword evidence="3" id="KW-1185">Reference proteome</keyword>
<protein>
    <recommendedName>
        <fullName evidence="1">Transcriptional regulator HTH-type FeoC domain-containing protein</fullName>
    </recommendedName>
</protein>
<dbReference type="EMBL" id="JACOPG010000002">
    <property type="protein sequence ID" value="MBC5686392.1"/>
    <property type="molecule type" value="Genomic_DNA"/>
</dbReference>
<dbReference type="Pfam" id="PF09012">
    <property type="entry name" value="FeoC"/>
    <property type="match status" value="1"/>
</dbReference>
<sequence length="129" mass="15294">MIENTKECKICHKLLSADYEGDVCPHCQEEDLFMRVKDYIRSNVVNEYMVADHFQISIKKVRNWIKEGRIEYVEKDTQIVGTKCQRCGKPVSFGTLCPDCMRLMNYNNKKIQLTPDFKSQEDDRMRFLE</sequence>
<comment type="caution">
    <text evidence="2">The sequence shown here is derived from an EMBL/GenBank/DDBJ whole genome shotgun (WGS) entry which is preliminary data.</text>
</comment>